<sequence>MVFLKLAVGSAVELDARCGITRRNGSVAELLRANIISREFERLYSIFGVALLPSLDSSSSSKPTRSSTTAGDNDELTCHEQMLRNLPSAEEEVPMSTLLTAQWDHKFLVTLLRSGANNDAAQPTPNNMDASHRDDGHVLLSVGAEFVMTHRITFVHLLVIAYHAVKSRRRGLLVEPSSSSSNHHTIKKKPILPSYLRDFIAARQGLAFPEDADILLPISLDTDESNVGVVALLRASSAPSGTSTTSSVVALNDFLNSRRRNASSSVDDNKAISLGGDGDSAYTSWGQLTICPRRSPPPSSAQLRKNARVAMIENVCDMRAYNHMMAQSAPANNNSSHKSGILQSSSQIVPSAASVGPGGKRARLDPALAKLGLDKTDIANIASVVHQPIDHRRGANTAPGRNNNNINGASSESYSSFMKDLTIGIDMRLMSLAGGVVGYYVCYSRGQSVDMCLAGAAVAAVAMLLVDAVLLLIRLSKEDGHLKATSSSSSMVGGQEHNVDAVQRRAQTGEGSLPQLRAKKLQ</sequence>
<keyword evidence="4" id="KW-1185">Reference proteome</keyword>
<dbReference type="EMBL" id="CYKH01000451">
    <property type="protein sequence ID" value="CUF92958.1"/>
    <property type="molecule type" value="Genomic_DNA"/>
</dbReference>
<proteinExistence type="predicted"/>
<feature type="region of interest" description="Disordered" evidence="1">
    <location>
        <begin position="56"/>
        <end position="75"/>
    </location>
</feature>
<gene>
    <name evidence="3" type="ORF">BSAL_67380</name>
</gene>
<dbReference type="AlphaFoldDB" id="A0A0S4IUH6"/>
<dbReference type="VEuPathDB" id="TriTrypDB:BSAL_67380"/>
<dbReference type="Proteomes" id="UP000051952">
    <property type="component" value="Unassembled WGS sequence"/>
</dbReference>
<evidence type="ECO:0000313" key="3">
    <source>
        <dbReference type="EMBL" id="CUF92958.1"/>
    </source>
</evidence>
<reference evidence="4" key="1">
    <citation type="submission" date="2015-09" db="EMBL/GenBank/DDBJ databases">
        <authorList>
            <consortium name="Pathogen Informatics"/>
        </authorList>
    </citation>
    <scope>NUCLEOTIDE SEQUENCE [LARGE SCALE GENOMIC DNA]</scope>
    <source>
        <strain evidence="4">Lake Konstanz</strain>
    </source>
</reference>
<keyword evidence="2" id="KW-0472">Membrane</keyword>
<dbReference type="OrthoDB" id="273807at2759"/>
<feature type="transmembrane region" description="Helical" evidence="2">
    <location>
        <begin position="453"/>
        <end position="473"/>
    </location>
</feature>
<protein>
    <submittedName>
        <fullName evidence="3">Transmembrane protein, putative</fullName>
    </submittedName>
</protein>
<organism evidence="3 4">
    <name type="scientific">Bodo saltans</name>
    <name type="common">Flagellated protozoan</name>
    <dbReference type="NCBI Taxonomy" id="75058"/>
    <lineage>
        <taxon>Eukaryota</taxon>
        <taxon>Discoba</taxon>
        <taxon>Euglenozoa</taxon>
        <taxon>Kinetoplastea</taxon>
        <taxon>Metakinetoplastina</taxon>
        <taxon>Eubodonida</taxon>
        <taxon>Bodonidae</taxon>
        <taxon>Bodo</taxon>
    </lineage>
</organism>
<evidence type="ECO:0000256" key="2">
    <source>
        <dbReference type="SAM" id="Phobius"/>
    </source>
</evidence>
<name>A0A0S4IUH6_BODSA</name>
<accession>A0A0S4IUH6</accession>
<feature type="compositionally biased region" description="Low complexity" evidence="1">
    <location>
        <begin position="56"/>
        <end position="69"/>
    </location>
</feature>
<evidence type="ECO:0000256" key="1">
    <source>
        <dbReference type="SAM" id="MobiDB-lite"/>
    </source>
</evidence>
<evidence type="ECO:0000313" key="4">
    <source>
        <dbReference type="Proteomes" id="UP000051952"/>
    </source>
</evidence>
<keyword evidence="2 3" id="KW-0812">Transmembrane</keyword>
<keyword evidence="2" id="KW-1133">Transmembrane helix</keyword>